<dbReference type="PANTHER" id="PTHR38674:SF1">
    <property type="entry name" value="ALKANE 1-MONOOXYGENASE 1"/>
    <property type="match status" value="1"/>
</dbReference>
<keyword evidence="6" id="KW-0479">Metal-binding</keyword>
<dbReference type="EC" id="1.14.15.3" evidence="15"/>
<comment type="similarity">
    <text evidence="2">Belongs to the fatty acid desaturase type 1 family. AlkB subfamily.</text>
</comment>
<evidence type="ECO:0000256" key="9">
    <source>
        <dbReference type="ARBA" id="ARBA00023004"/>
    </source>
</evidence>
<feature type="transmembrane region" description="Helical" evidence="13">
    <location>
        <begin position="69"/>
        <end position="90"/>
    </location>
</feature>
<feature type="transmembrane region" description="Helical" evidence="13">
    <location>
        <begin position="281"/>
        <end position="299"/>
    </location>
</feature>
<evidence type="ECO:0000256" key="4">
    <source>
        <dbReference type="ARBA" id="ARBA00022519"/>
    </source>
</evidence>
<reference evidence="15 16" key="1">
    <citation type="submission" date="2016-03" db="EMBL/GenBank/DDBJ databases">
        <title>Complete genome sequence of a soil Actinobacterium, Nocardioides dokdonensis FR1436.</title>
        <authorList>
            <person name="Kwon S.-K."/>
            <person name="Kim K."/>
            <person name="Kim J.F."/>
        </authorList>
    </citation>
    <scope>NUCLEOTIDE SEQUENCE [LARGE SCALE GENOMIC DNA]</scope>
    <source>
        <strain evidence="15 16">FR1436</strain>
    </source>
</reference>
<dbReference type="Pfam" id="PF00487">
    <property type="entry name" value="FA_desaturase"/>
    <property type="match status" value="1"/>
</dbReference>
<dbReference type="GO" id="GO:0004497">
    <property type="term" value="F:monooxygenase activity"/>
    <property type="evidence" value="ECO:0007669"/>
    <property type="project" value="UniProtKB-KW"/>
</dbReference>
<evidence type="ECO:0000256" key="10">
    <source>
        <dbReference type="ARBA" id="ARBA00023033"/>
    </source>
</evidence>
<organism evidence="15 16">
    <name type="scientific">Nocardioides dokdonensis FR1436</name>
    <dbReference type="NCBI Taxonomy" id="1300347"/>
    <lineage>
        <taxon>Bacteria</taxon>
        <taxon>Bacillati</taxon>
        <taxon>Actinomycetota</taxon>
        <taxon>Actinomycetes</taxon>
        <taxon>Propionibacteriales</taxon>
        <taxon>Nocardioidaceae</taxon>
        <taxon>Nocardioides</taxon>
    </lineage>
</organism>
<feature type="compositionally biased region" description="Basic residues" evidence="12">
    <location>
        <begin position="454"/>
        <end position="463"/>
    </location>
</feature>
<feature type="region of interest" description="Disordered" evidence="12">
    <location>
        <begin position="414"/>
        <end position="526"/>
    </location>
</feature>
<evidence type="ECO:0000256" key="12">
    <source>
        <dbReference type="SAM" id="MobiDB-lite"/>
    </source>
</evidence>
<evidence type="ECO:0000256" key="3">
    <source>
        <dbReference type="ARBA" id="ARBA00022475"/>
    </source>
</evidence>
<feature type="compositionally biased region" description="Pro residues" evidence="12">
    <location>
        <begin position="417"/>
        <end position="439"/>
    </location>
</feature>
<dbReference type="InterPro" id="IPR005804">
    <property type="entry name" value="FA_desaturase_dom"/>
</dbReference>
<feature type="transmembrane region" description="Helical" evidence="13">
    <location>
        <begin position="111"/>
        <end position="130"/>
    </location>
</feature>
<evidence type="ECO:0000256" key="8">
    <source>
        <dbReference type="ARBA" id="ARBA00023002"/>
    </source>
</evidence>
<evidence type="ECO:0000313" key="16">
    <source>
        <dbReference type="Proteomes" id="UP000077868"/>
    </source>
</evidence>
<keyword evidence="5 13" id="KW-0812">Transmembrane</keyword>
<keyword evidence="16" id="KW-1185">Reference proteome</keyword>
<evidence type="ECO:0000256" key="2">
    <source>
        <dbReference type="ARBA" id="ARBA00010823"/>
    </source>
</evidence>
<dbReference type="STRING" id="1300347.I601_1337"/>
<keyword evidence="8 15" id="KW-0560">Oxidoreductase</keyword>
<keyword evidence="4" id="KW-0997">Cell inner membrane</keyword>
<evidence type="ECO:0000256" key="1">
    <source>
        <dbReference type="ARBA" id="ARBA00004429"/>
    </source>
</evidence>
<dbReference type="AlphaFoldDB" id="A0A1A9GI65"/>
<evidence type="ECO:0000256" key="11">
    <source>
        <dbReference type="ARBA" id="ARBA00023136"/>
    </source>
</evidence>
<keyword evidence="7 13" id="KW-1133">Transmembrane helix</keyword>
<dbReference type="KEGG" id="ndk:I601_1337"/>
<dbReference type="GO" id="GO:0006629">
    <property type="term" value="P:lipid metabolic process"/>
    <property type="evidence" value="ECO:0007669"/>
    <property type="project" value="InterPro"/>
</dbReference>
<name>A0A1A9GI65_9ACTN</name>
<feature type="domain" description="Fatty acid desaturase" evidence="14">
    <location>
        <begin position="150"/>
        <end position="373"/>
    </location>
</feature>
<evidence type="ECO:0000256" key="6">
    <source>
        <dbReference type="ARBA" id="ARBA00022723"/>
    </source>
</evidence>
<protein>
    <submittedName>
        <fullName evidence="15">Alkane 1-monooxygenase</fullName>
        <ecNumber evidence="15">1.14.15.3</ecNumber>
    </submittedName>
</protein>
<evidence type="ECO:0000256" key="5">
    <source>
        <dbReference type="ARBA" id="ARBA00022692"/>
    </source>
</evidence>
<accession>A0A1A9GI65</accession>
<comment type="subcellular location">
    <subcellularLocation>
        <location evidence="1">Cell inner membrane</location>
        <topology evidence="1">Multi-pass membrane protein</topology>
    </subcellularLocation>
</comment>
<keyword evidence="10 15" id="KW-0503">Monooxygenase</keyword>
<feature type="transmembrane region" description="Helical" evidence="13">
    <location>
        <begin position="150"/>
        <end position="169"/>
    </location>
</feature>
<dbReference type="Proteomes" id="UP000077868">
    <property type="component" value="Chromosome"/>
</dbReference>
<keyword evidence="11 13" id="KW-0472">Membrane</keyword>
<evidence type="ECO:0000256" key="13">
    <source>
        <dbReference type="SAM" id="Phobius"/>
    </source>
</evidence>
<evidence type="ECO:0000259" key="14">
    <source>
        <dbReference type="Pfam" id="PF00487"/>
    </source>
</evidence>
<dbReference type="PATRIC" id="fig|1300347.3.peg.1337"/>
<dbReference type="GO" id="GO:0005886">
    <property type="term" value="C:plasma membrane"/>
    <property type="evidence" value="ECO:0007669"/>
    <property type="project" value="UniProtKB-SubCell"/>
</dbReference>
<dbReference type="CDD" id="cd03512">
    <property type="entry name" value="Alkane-hydroxylase"/>
    <property type="match status" value="1"/>
</dbReference>
<evidence type="ECO:0000256" key="7">
    <source>
        <dbReference type="ARBA" id="ARBA00022989"/>
    </source>
</evidence>
<dbReference type="GO" id="GO:0046872">
    <property type="term" value="F:metal ion binding"/>
    <property type="evidence" value="ECO:0007669"/>
    <property type="project" value="UniProtKB-KW"/>
</dbReference>
<proteinExistence type="inferred from homology"/>
<keyword evidence="9" id="KW-0408">Iron</keyword>
<keyword evidence="3" id="KW-1003">Cell membrane</keyword>
<dbReference type="PANTHER" id="PTHR38674">
    <property type="entry name" value="ALKANE 1-MONOOXYGENASE 1"/>
    <property type="match status" value="1"/>
</dbReference>
<feature type="transmembrane region" description="Helical" evidence="13">
    <location>
        <begin position="43"/>
        <end position="63"/>
    </location>
</feature>
<feature type="region of interest" description="Disordered" evidence="12">
    <location>
        <begin position="1"/>
        <end position="33"/>
    </location>
</feature>
<dbReference type="EMBL" id="CP015079">
    <property type="protein sequence ID" value="ANH37776.1"/>
    <property type="molecule type" value="Genomic_DNA"/>
</dbReference>
<evidence type="ECO:0000313" key="15">
    <source>
        <dbReference type="EMBL" id="ANH37776.1"/>
    </source>
</evidence>
<sequence length="526" mass="58507">MASSTPRPPSTTSRPTTSPTGPEARSTVPAGSTEAWRDHKRHLWLIGLVVPLLAFVAGGMWALTGWGVWFWIGPIVVLGVVPAIDLIAGLDRANPPDDAIEALENDRYYRWITYAFLPIQYIGFIGAFYVMAEGAPFGLGELTTVDKVGLALSIGIIGGIGINTAHELGHKREANERWLSKIALAQSFYGHFYIEHNRGHHVRVATPEDPASSRFGETFYAFWPRTVLGSLRSAWHLEKKRYARKDTHPFHLGNDVLNAWAMSAVLWGALLVWLGPSILPLLLVQAVVGLSLLEVVNYMEHYGMRRQKVGSATRQRYERVDPSHSWNSNNIATNVLLYHLQRHSDHHANPTRRYQTLRDFEESPTLPTGYAGMILLALVPPLWRRVMDPRVLAHFDGDLTRANLDPRKREAILARYPVPPAPRPPTPRSPWPARPPPPSTGRSFPPRRCPPTRTRTRCSRRAARAAATPTRSRPATSSRASRPGRRGPTSPTTGAAPTAGCARRSTSWRCARRRSPDAHRGGPRPV</sequence>
<gene>
    <name evidence="15" type="primary">alkB</name>
    <name evidence="15" type="ORF">I601_1337</name>
</gene>
<feature type="compositionally biased region" description="Low complexity" evidence="12">
    <location>
        <begin position="464"/>
        <end position="509"/>
    </location>
</feature>
<feature type="transmembrane region" description="Helical" evidence="13">
    <location>
        <begin position="256"/>
        <end position="275"/>
    </location>
</feature>
<feature type="compositionally biased region" description="Low complexity" evidence="12">
    <location>
        <begin position="1"/>
        <end position="20"/>
    </location>
</feature>
<dbReference type="InterPro" id="IPR033885">
    <property type="entry name" value="AlkB/XylM"/>
</dbReference>